<dbReference type="Pfam" id="PF01757">
    <property type="entry name" value="Acyl_transf_3"/>
    <property type="match status" value="1"/>
</dbReference>
<reference evidence="3 4" key="2">
    <citation type="submission" date="2019-01" db="EMBL/GenBank/DDBJ databases">
        <authorList>
            <person name="Li Y."/>
        </authorList>
    </citation>
    <scope>NUCLEOTIDE SEQUENCE [LARGE SCALE GENOMIC DNA]</scope>
    <source>
        <strain evidence="3 4">2D-5</strain>
    </source>
</reference>
<feature type="transmembrane region" description="Helical" evidence="1">
    <location>
        <begin position="219"/>
        <end position="238"/>
    </location>
</feature>
<feature type="transmembrane region" description="Helical" evidence="1">
    <location>
        <begin position="37"/>
        <end position="56"/>
    </location>
</feature>
<gene>
    <name evidence="3" type="ORF">D2T33_18905</name>
</gene>
<dbReference type="EMBL" id="SAUW01000030">
    <property type="protein sequence ID" value="RWR06141.1"/>
    <property type="molecule type" value="Genomic_DNA"/>
</dbReference>
<feature type="transmembrane region" description="Helical" evidence="1">
    <location>
        <begin position="192"/>
        <end position="212"/>
    </location>
</feature>
<protein>
    <submittedName>
        <fullName evidence="3">Acyltransferase</fullName>
    </submittedName>
</protein>
<keyword evidence="1" id="KW-0472">Membrane</keyword>
<dbReference type="Proteomes" id="UP000285710">
    <property type="component" value="Unassembled WGS sequence"/>
</dbReference>
<dbReference type="GO" id="GO:0016747">
    <property type="term" value="F:acyltransferase activity, transferring groups other than amino-acyl groups"/>
    <property type="evidence" value="ECO:0007669"/>
    <property type="project" value="InterPro"/>
</dbReference>
<dbReference type="AlphaFoldDB" id="A0A443ILX0"/>
<feature type="transmembrane region" description="Helical" evidence="1">
    <location>
        <begin position="161"/>
        <end position="180"/>
    </location>
</feature>
<dbReference type="InterPro" id="IPR002656">
    <property type="entry name" value="Acyl_transf_3_dom"/>
</dbReference>
<keyword evidence="3" id="KW-0808">Transferase</keyword>
<feature type="transmembrane region" description="Helical" evidence="1">
    <location>
        <begin position="76"/>
        <end position="95"/>
    </location>
</feature>
<feature type="transmembrane region" description="Helical" evidence="1">
    <location>
        <begin position="250"/>
        <end position="268"/>
    </location>
</feature>
<keyword evidence="3" id="KW-0012">Acyltransferase</keyword>
<evidence type="ECO:0000313" key="4">
    <source>
        <dbReference type="Proteomes" id="UP000285710"/>
    </source>
</evidence>
<name>A0A443ILX0_9RHOB</name>
<accession>A0A443ILX0</accession>
<dbReference type="PANTHER" id="PTHR23028:SF134">
    <property type="entry name" value="PUTATIVE (AFU_ORTHOLOGUE AFUA_4G08520)-RELATED"/>
    <property type="match status" value="1"/>
</dbReference>
<comment type="caution">
    <text evidence="3">The sequence shown here is derived from an EMBL/GenBank/DDBJ whole genome shotgun (WGS) entry which is preliminary data.</text>
</comment>
<keyword evidence="4" id="KW-1185">Reference proteome</keyword>
<evidence type="ECO:0000259" key="2">
    <source>
        <dbReference type="Pfam" id="PF01757"/>
    </source>
</evidence>
<organism evidence="3 4">
    <name type="scientific">Paenirhodobacter populi</name>
    <dbReference type="NCBI Taxonomy" id="2306993"/>
    <lineage>
        <taxon>Bacteria</taxon>
        <taxon>Pseudomonadati</taxon>
        <taxon>Pseudomonadota</taxon>
        <taxon>Alphaproteobacteria</taxon>
        <taxon>Rhodobacterales</taxon>
        <taxon>Rhodobacter group</taxon>
        <taxon>Paenirhodobacter</taxon>
    </lineage>
</organism>
<feature type="domain" description="Acyltransferase 3" evidence="2">
    <location>
        <begin position="6"/>
        <end position="328"/>
    </location>
</feature>
<dbReference type="InterPro" id="IPR050879">
    <property type="entry name" value="Acyltransferase_3"/>
</dbReference>
<evidence type="ECO:0000256" key="1">
    <source>
        <dbReference type="SAM" id="Phobius"/>
    </source>
</evidence>
<evidence type="ECO:0000313" key="3">
    <source>
        <dbReference type="EMBL" id="RWR06141.1"/>
    </source>
</evidence>
<feature type="transmembrane region" description="Helical" evidence="1">
    <location>
        <begin position="310"/>
        <end position="332"/>
    </location>
</feature>
<proteinExistence type="predicted"/>
<dbReference type="RefSeq" id="WP_128270817.1">
    <property type="nucleotide sequence ID" value="NZ_SAUW01000030.1"/>
</dbReference>
<keyword evidence="1" id="KW-0812">Transmembrane</keyword>
<dbReference type="PANTHER" id="PTHR23028">
    <property type="entry name" value="ACETYLTRANSFERASE"/>
    <property type="match status" value="1"/>
</dbReference>
<feature type="transmembrane region" description="Helical" evidence="1">
    <location>
        <begin position="275"/>
        <end position="298"/>
    </location>
</feature>
<reference evidence="3 4" key="1">
    <citation type="submission" date="2019-01" db="EMBL/GenBank/DDBJ databases">
        <title>Sinorhodobacter populi sp. nov. isolated from the symptomatic bark tissue of Populus euramericana canker.</title>
        <authorList>
            <person name="Xu G."/>
        </authorList>
    </citation>
    <scope>NUCLEOTIDE SEQUENCE [LARGE SCALE GENOMIC DNA]</scope>
    <source>
        <strain evidence="3 4">2D-5</strain>
    </source>
</reference>
<keyword evidence="1" id="KW-1133">Transmembrane helix</keyword>
<feature type="transmembrane region" description="Helical" evidence="1">
    <location>
        <begin position="136"/>
        <end position="154"/>
    </location>
</feature>
<sequence length="357" mass="38614">MPRRFDFLDSLRGIAALAVVLFHQSDRLGLPGIPVGSYLAVDFFFILSGFVLTGAYDERLRQGQLGAKEFLVRRIIRLYPLFFAGMVFGFAVKFAKVFVEPGVEVWTIIDSFLLNLLLVPTPGVDGDPNLFPANGVAWSLFYEFIANAVFVLVAPRLSTRLLAGLVAVGALNLVACSLWYGGLDVGANGGELWGGSSRTAFGFCTGVLLWRIRGQLSHPGALGLAGALSAVLVLTFVLPEPGQTRSWDALIVILVYPPLILAGAQVALRGRLHALCLWLGALSFPLYILHLPLCRLVARLASRLDVGAQGLGVVAMISAGTVASVLLARFAVPVDARMRVAITRWYQKRVARRAVNR</sequence>